<dbReference type="RefSeq" id="WP_194864968.1">
    <property type="nucleotide sequence ID" value="NZ_ARXX01000023.1"/>
</dbReference>
<dbReference type="SUPFAM" id="SSF63380">
    <property type="entry name" value="Riboflavin synthase domain-like"/>
    <property type="match status" value="1"/>
</dbReference>
<dbReference type="NCBIfam" id="NF009805">
    <property type="entry name" value="PRK13289.1"/>
    <property type="match status" value="1"/>
</dbReference>
<evidence type="ECO:0000259" key="15">
    <source>
        <dbReference type="PROSITE" id="PS01033"/>
    </source>
</evidence>
<comment type="caution">
    <text evidence="17">The sequence shown here is derived from an EMBL/GenBank/DDBJ whole genome shotgun (WGS) entry which is preliminary data.</text>
</comment>
<keyword evidence="6 14" id="KW-0561">Oxygen transport</keyword>
<dbReference type="InterPro" id="IPR039261">
    <property type="entry name" value="FNR_nucleotide-bd"/>
</dbReference>
<dbReference type="InterPro" id="IPR001433">
    <property type="entry name" value="OxRdtase_FAD/NAD-bd"/>
</dbReference>
<evidence type="ECO:0000256" key="9">
    <source>
        <dbReference type="ARBA" id="ARBA00023004"/>
    </source>
</evidence>
<proteinExistence type="inferred from homology"/>
<evidence type="ECO:0000256" key="8">
    <source>
        <dbReference type="ARBA" id="ARBA00022857"/>
    </source>
</evidence>
<evidence type="ECO:0000256" key="2">
    <source>
        <dbReference type="ARBA" id="ARBA00006401"/>
    </source>
</evidence>
<evidence type="ECO:0000313" key="18">
    <source>
        <dbReference type="Proteomes" id="UP000662703"/>
    </source>
</evidence>
<dbReference type="InterPro" id="IPR000971">
    <property type="entry name" value="Globin"/>
</dbReference>
<keyword evidence="10" id="KW-0520">NAD</keyword>
<comment type="similarity">
    <text evidence="14">Belongs to the globin family.</text>
</comment>
<comment type="cofactor">
    <cofactor evidence="1">
        <name>heme b</name>
        <dbReference type="ChEBI" id="CHEBI:60344"/>
    </cofactor>
</comment>
<evidence type="ECO:0000256" key="3">
    <source>
        <dbReference type="ARBA" id="ARBA00012229"/>
    </source>
</evidence>
<dbReference type="PROSITE" id="PS01033">
    <property type="entry name" value="GLOBIN"/>
    <property type="match status" value="1"/>
</dbReference>
<evidence type="ECO:0000256" key="1">
    <source>
        <dbReference type="ARBA" id="ARBA00001970"/>
    </source>
</evidence>
<comment type="catalytic activity">
    <reaction evidence="12">
        <text>2 nitric oxide + NADH + 2 O2 = 2 nitrate + NAD(+) + H(+)</text>
        <dbReference type="Rhea" id="RHEA:19469"/>
        <dbReference type="ChEBI" id="CHEBI:15378"/>
        <dbReference type="ChEBI" id="CHEBI:15379"/>
        <dbReference type="ChEBI" id="CHEBI:16480"/>
        <dbReference type="ChEBI" id="CHEBI:17632"/>
        <dbReference type="ChEBI" id="CHEBI:57540"/>
        <dbReference type="ChEBI" id="CHEBI:57945"/>
        <dbReference type="EC" id="1.14.12.17"/>
    </reaction>
</comment>
<dbReference type="InterPro" id="IPR008333">
    <property type="entry name" value="Cbr1-like_FAD-bd_dom"/>
</dbReference>
<keyword evidence="8" id="KW-0521">NADP</keyword>
<feature type="domain" description="FAD-binding FR-type" evidence="16">
    <location>
        <begin position="151"/>
        <end position="260"/>
    </location>
</feature>
<dbReference type="SUPFAM" id="SSF46458">
    <property type="entry name" value="Globin-like"/>
    <property type="match status" value="1"/>
</dbReference>
<evidence type="ECO:0000256" key="11">
    <source>
        <dbReference type="ARBA" id="ARBA00025094"/>
    </source>
</evidence>
<dbReference type="PANTHER" id="PTHR43396:SF3">
    <property type="entry name" value="FLAVOHEMOPROTEIN"/>
    <property type="match status" value="1"/>
</dbReference>
<dbReference type="InterPro" id="IPR009050">
    <property type="entry name" value="Globin-like_sf"/>
</dbReference>
<dbReference type="Proteomes" id="UP000662703">
    <property type="component" value="Unassembled WGS sequence"/>
</dbReference>
<sequence length="404" mass="44484">MLTSGQLAVIKQTVPVLQENGETLTRHFYQRMFRHNPEVLGFFNPAHQRSGSQQRALAGAICAYARHIDNPGVLADAVELIAQKHVSLGIQPEHYPIVGDNLLASIREVLDEAATDDILDAWAAAYDALADIFIEREKALYEAQEQQFGWRGFKRFVVTRREPASENIVSLYLEPEDGTVLQPHQPGQYLTIRLTLPNGETVMRNYSLSNCPGEKFYRISVKREGGGDIPAGVGSSHLHDHIGVGDQVAVAPPCGSFILQEPKAEKPLVLIAGGVGITPILSMLHAALKKGEGRRVVFVQGALNSAVQPFAGELAELKRIHPDLQVHVRYSDPLPKDRDNQPHDSEGMIDEALLDALIGQVEAEYYFCGPAPMLKHIHDLLEHRGVPEADIHYEFFGPAKSLAA</sequence>
<dbReference type="PANTHER" id="PTHR43396">
    <property type="entry name" value="FLAVOHEMOPROTEIN"/>
    <property type="match status" value="1"/>
</dbReference>
<gene>
    <name evidence="17" type="ORF">Y5W_01776</name>
</gene>
<evidence type="ECO:0000256" key="6">
    <source>
        <dbReference type="ARBA" id="ARBA00022621"/>
    </source>
</evidence>
<accession>A0ABS0AS93</accession>
<dbReference type="Pfam" id="PF00042">
    <property type="entry name" value="Globin"/>
    <property type="match status" value="1"/>
</dbReference>
<dbReference type="Gene3D" id="3.40.50.80">
    <property type="entry name" value="Nucleotide-binding domain of ferredoxin-NADP reductase (FNR) module"/>
    <property type="match status" value="1"/>
</dbReference>
<feature type="domain" description="Globin" evidence="15">
    <location>
        <begin position="1"/>
        <end position="138"/>
    </location>
</feature>
<evidence type="ECO:0000256" key="13">
    <source>
        <dbReference type="ARBA" id="ARBA00049433"/>
    </source>
</evidence>
<dbReference type="Gene3D" id="1.10.490.10">
    <property type="entry name" value="Globins"/>
    <property type="match status" value="1"/>
</dbReference>
<keyword evidence="17" id="KW-0223">Dioxygenase</keyword>
<keyword evidence="9" id="KW-0408">Iron</keyword>
<evidence type="ECO:0000256" key="12">
    <source>
        <dbReference type="ARBA" id="ARBA00048649"/>
    </source>
</evidence>
<dbReference type="InterPro" id="IPR017938">
    <property type="entry name" value="Riboflavin_synthase-like_b-brl"/>
</dbReference>
<dbReference type="PROSITE" id="PS51384">
    <property type="entry name" value="FAD_FR"/>
    <property type="match status" value="1"/>
</dbReference>
<comment type="catalytic activity">
    <reaction evidence="13">
        <text>2 nitric oxide + NADPH + 2 O2 = 2 nitrate + NADP(+) + H(+)</text>
        <dbReference type="Rhea" id="RHEA:19465"/>
        <dbReference type="ChEBI" id="CHEBI:15378"/>
        <dbReference type="ChEBI" id="CHEBI:15379"/>
        <dbReference type="ChEBI" id="CHEBI:16480"/>
        <dbReference type="ChEBI" id="CHEBI:17632"/>
        <dbReference type="ChEBI" id="CHEBI:57783"/>
        <dbReference type="ChEBI" id="CHEBI:58349"/>
        <dbReference type="EC" id="1.14.12.17"/>
    </reaction>
</comment>
<evidence type="ECO:0000256" key="4">
    <source>
        <dbReference type="ARBA" id="ARBA00022575"/>
    </source>
</evidence>
<keyword evidence="14" id="KW-0813">Transport</keyword>
<keyword evidence="18" id="KW-1185">Reference proteome</keyword>
<keyword evidence="17" id="KW-0560">Oxidoreductase</keyword>
<dbReference type="EMBL" id="ARXX01000023">
    <property type="protein sequence ID" value="MBF5056482.1"/>
    <property type="molecule type" value="Genomic_DNA"/>
</dbReference>
<evidence type="ECO:0000259" key="16">
    <source>
        <dbReference type="PROSITE" id="PS51384"/>
    </source>
</evidence>
<dbReference type="SUPFAM" id="SSF52343">
    <property type="entry name" value="Ferredoxin reductase-like, C-terminal NADP-linked domain"/>
    <property type="match status" value="1"/>
</dbReference>
<evidence type="ECO:0000256" key="14">
    <source>
        <dbReference type="RuleBase" id="RU000356"/>
    </source>
</evidence>
<reference evidence="17 18" key="1">
    <citation type="submission" date="2012-09" db="EMBL/GenBank/DDBJ databases">
        <title>Genome Sequence of alkane-degrading Bacterium Alcanivorax sp. 521-1.</title>
        <authorList>
            <person name="Lai Q."/>
            <person name="Shao Z."/>
        </authorList>
    </citation>
    <scope>NUCLEOTIDE SEQUENCE [LARGE SCALE GENOMIC DNA]</scope>
    <source>
        <strain evidence="17 18">521-1</strain>
    </source>
</reference>
<dbReference type="EC" id="1.14.12.17" evidence="3"/>
<dbReference type="Pfam" id="PF00970">
    <property type="entry name" value="FAD_binding_6"/>
    <property type="match status" value="1"/>
</dbReference>
<dbReference type="InterPro" id="IPR012292">
    <property type="entry name" value="Globin/Proto"/>
</dbReference>
<evidence type="ECO:0000256" key="10">
    <source>
        <dbReference type="ARBA" id="ARBA00023027"/>
    </source>
</evidence>
<dbReference type="PRINTS" id="PR00410">
    <property type="entry name" value="PHEHYDRXLASE"/>
</dbReference>
<keyword evidence="7" id="KW-0479">Metal-binding</keyword>
<dbReference type="Pfam" id="PF00175">
    <property type="entry name" value="NAD_binding_1"/>
    <property type="match status" value="1"/>
</dbReference>
<evidence type="ECO:0000256" key="5">
    <source>
        <dbReference type="ARBA" id="ARBA00022617"/>
    </source>
</evidence>
<keyword evidence="5 14" id="KW-0349">Heme</keyword>
<evidence type="ECO:0000256" key="7">
    <source>
        <dbReference type="ARBA" id="ARBA00022723"/>
    </source>
</evidence>
<keyword evidence="4" id="KW-0216">Detoxification</keyword>
<dbReference type="CDD" id="cd06184">
    <property type="entry name" value="flavohem_like_fad_nad_binding"/>
    <property type="match status" value="1"/>
</dbReference>
<comment type="function">
    <text evidence="11">Is involved in NO detoxification in an aerobic process, termed nitric oxide dioxygenase (NOD) reaction that utilizes O(2) and NAD(P)H to convert NO to nitrate, which protects the bacterium from various noxious nitrogen compounds. Therefore, plays a central role in the inducible response to nitrosative stress.</text>
</comment>
<evidence type="ECO:0000313" key="17">
    <source>
        <dbReference type="EMBL" id="MBF5056482.1"/>
    </source>
</evidence>
<name>A0ABS0AS93_9GAMM</name>
<dbReference type="GO" id="GO:0008941">
    <property type="term" value="F:nitric oxide dioxygenase NAD(P)H activity"/>
    <property type="evidence" value="ECO:0007669"/>
    <property type="project" value="UniProtKB-EC"/>
</dbReference>
<comment type="similarity">
    <text evidence="2">In the C-terminal section; belongs to the flavoprotein pyridine nucleotide cytochrome reductase family.</text>
</comment>
<protein>
    <recommendedName>
        <fullName evidence="3">nitric oxide dioxygenase</fullName>
        <ecNumber evidence="3">1.14.12.17</ecNumber>
    </recommendedName>
</protein>
<dbReference type="Gene3D" id="2.40.30.10">
    <property type="entry name" value="Translation factors"/>
    <property type="match status" value="1"/>
</dbReference>
<organism evidence="17 18">
    <name type="scientific">Alloalcanivorax profundimaris</name>
    <dbReference type="NCBI Taxonomy" id="2735259"/>
    <lineage>
        <taxon>Bacteria</taxon>
        <taxon>Pseudomonadati</taxon>
        <taxon>Pseudomonadota</taxon>
        <taxon>Gammaproteobacteria</taxon>
        <taxon>Oceanospirillales</taxon>
        <taxon>Alcanivoracaceae</taxon>
        <taxon>Alloalcanivorax</taxon>
    </lineage>
</organism>
<dbReference type="InterPro" id="IPR017927">
    <property type="entry name" value="FAD-bd_FR_type"/>
</dbReference>